<sequence length="311" mass="32707">MTPTISPAANAGQEVAPDAPARETDPAASPPTHRVVQVMELLSRRATEHLSLARIVRETGLSRATAHAVVTQLTADGWLVRDEDGCYGLGFGLLALARRAEAAFPLRRTAQAALRALSATVGVPVFLAERDGEAIVVTEVLGTPSAGWIRVGRRLPLAPPVCREFVAWAPEAERTAWLDRADPAHRDRLAAVLDAVAARGYSVERLVDDSTPMLEALSALRSSTVTDPLRHHLGAVIAELVTIDYLPDEVGAVNAVVTVAAPVFGPDGRVAASVVACPDARLTATELTELAATITAAADRIAGELRGVAAR</sequence>
<keyword evidence="3" id="KW-0804">Transcription</keyword>
<dbReference type="SUPFAM" id="SSF55781">
    <property type="entry name" value="GAF domain-like"/>
    <property type="match status" value="1"/>
</dbReference>
<evidence type="ECO:0000259" key="6">
    <source>
        <dbReference type="PROSITE" id="PS51078"/>
    </source>
</evidence>
<dbReference type="Gene3D" id="3.30.450.40">
    <property type="match status" value="1"/>
</dbReference>
<dbReference type="PANTHER" id="PTHR30136">
    <property type="entry name" value="HELIX-TURN-HELIX TRANSCRIPTIONAL REGULATOR, ICLR FAMILY"/>
    <property type="match status" value="1"/>
</dbReference>
<dbReference type="EMBL" id="JBIAMX010000006">
    <property type="protein sequence ID" value="MFF0543560.1"/>
    <property type="molecule type" value="Genomic_DNA"/>
</dbReference>
<accession>A0ABW6PMC1</accession>
<dbReference type="Gene3D" id="1.10.10.10">
    <property type="entry name" value="Winged helix-like DNA-binding domain superfamily/Winged helix DNA-binding domain"/>
    <property type="match status" value="1"/>
</dbReference>
<feature type="domain" description="HTH iclR-type" evidence="5">
    <location>
        <begin position="29"/>
        <end position="91"/>
    </location>
</feature>
<keyword evidence="1" id="KW-0805">Transcription regulation</keyword>
<comment type="caution">
    <text evidence="7">The sequence shown here is derived from an EMBL/GenBank/DDBJ whole genome shotgun (WGS) entry which is preliminary data.</text>
</comment>
<evidence type="ECO:0000259" key="5">
    <source>
        <dbReference type="PROSITE" id="PS51077"/>
    </source>
</evidence>
<keyword evidence="8" id="KW-1185">Reference proteome</keyword>
<keyword evidence="2" id="KW-0238">DNA-binding</keyword>
<evidence type="ECO:0000313" key="7">
    <source>
        <dbReference type="EMBL" id="MFF0543560.1"/>
    </source>
</evidence>
<dbReference type="InterPro" id="IPR029016">
    <property type="entry name" value="GAF-like_dom_sf"/>
</dbReference>
<evidence type="ECO:0000256" key="2">
    <source>
        <dbReference type="ARBA" id="ARBA00023125"/>
    </source>
</evidence>
<name>A0ABW6PMC1_9NOCA</name>
<proteinExistence type="predicted"/>
<dbReference type="InterPro" id="IPR036388">
    <property type="entry name" value="WH-like_DNA-bd_sf"/>
</dbReference>
<feature type="region of interest" description="Disordered" evidence="4">
    <location>
        <begin position="1"/>
        <end position="32"/>
    </location>
</feature>
<dbReference type="Proteomes" id="UP001601444">
    <property type="component" value="Unassembled WGS sequence"/>
</dbReference>
<evidence type="ECO:0000256" key="4">
    <source>
        <dbReference type="SAM" id="MobiDB-lite"/>
    </source>
</evidence>
<dbReference type="RefSeq" id="WP_387700187.1">
    <property type="nucleotide sequence ID" value="NZ_JBIAMX010000006.1"/>
</dbReference>
<dbReference type="InterPro" id="IPR005471">
    <property type="entry name" value="Tscrpt_reg_IclR_N"/>
</dbReference>
<reference evidence="7 8" key="1">
    <citation type="submission" date="2024-10" db="EMBL/GenBank/DDBJ databases">
        <title>The Natural Products Discovery Center: Release of the First 8490 Sequenced Strains for Exploring Actinobacteria Biosynthetic Diversity.</title>
        <authorList>
            <person name="Kalkreuter E."/>
            <person name="Kautsar S.A."/>
            <person name="Yang D."/>
            <person name="Bader C.D."/>
            <person name="Teijaro C.N."/>
            <person name="Fluegel L."/>
            <person name="Davis C.M."/>
            <person name="Simpson J.R."/>
            <person name="Lauterbach L."/>
            <person name="Steele A.D."/>
            <person name="Gui C."/>
            <person name="Meng S."/>
            <person name="Li G."/>
            <person name="Viehrig K."/>
            <person name="Ye F."/>
            <person name="Su P."/>
            <person name="Kiefer A.F."/>
            <person name="Nichols A."/>
            <person name="Cepeda A.J."/>
            <person name="Yan W."/>
            <person name="Fan B."/>
            <person name="Jiang Y."/>
            <person name="Adhikari A."/>
            <person name="Zheng C.-J."/>
            <person name="Schuster L."/>
            <person name="Cowan T.M."/>
            <person name="Smanski M.J."/>
            <person name="Chevrette M.G."/>
            <person name="De Carvalho L.P.S."/>
            <person name="Shen B."/>
        </authorList>
    </citation>
    <scope>NUCLEOTIDE SEQUENCE [LARGE SCALE GENOMIC DNA]</scope>
    <source>
        <strain evidence="7 8">NPDC004045</strain>
    </source>
</reference>
<gene>
    <name evidence="7" type="ORF">ACFYTF_12070</name>
</gene>
<protein>
    <submittedName>
        <fullName evidence="7">Helix-turn-helix domain-containing protein</fullName>
    </submittedName>
</protein>
<dbReference type="PROSITE" id="PS51078">
    <property type="entry name" value="ICLR_ED"/>
    <property type="match status" value="1"/>
</dbReference>
<dbReference type="InterPro" id="IPR014757">
    <property type="entry name" value="Tscrpt_reg_IclR_C"/>
</dbReference>
<feature type="domain" description="IclR-ED" evidence="6">
    <location>
        <begin position="92"/>
        <end position="307"/>
    </location>
</feature>
<dbReference type="InterPro" id="IPR036390">
    <property type="entry name" value="WH_DNA-bd_sf"/>
</dbReference>
<dbReference type="Pfam" id="PF09339">
    <property type="entry name" value="HTH_IclR"/>
    <property type="match status" value="1"/>
</dbReference>
<organism evidence="7 8">
    <name type="scientific">Nocardia thailandica</name>
    <dbReference type="NCBI Taxonomy" id="257275"/>
    <lineage>
        <taxon>Bacteria</taxon>
        <taxon>Bacillati</taxon>
        <taxon>Actinomycetota</taxon>
        <taxon>Actinomycetes</taxon>
        <taxon>Mycobacteriales</taxon>
        <taxon>Nocardiaceae</taxon>
        <taxon>Nocardia</taxon>
    </lineage>
</organism>
<dbReference type="SUPFAM" id="SSF46785">
    <property type="entry name" value="Winged helix' DNA-binding domain"/>
    <property type="match status" value="1"/>
</dbReference>
<dbReference type="InterPro" id="IPR050707">
    <property type="entry name" value="HTH_MetabolicPath_Reg"/>
</dbReference>
<evidence type="ECO:0000313" key="8">
    <source>
        <dbReference type="Proteomes" id="UP001601444"/>
    </source>
</evidence>
<dbReference type="SMART" id="SM00346">
    <property type="entry name" value="HTH_ICLR"/>
    <property type="match status" value="1"/>
</dbReference>
<evidence type="ECO:0000256" key="3">
    <source>
        <dbReference type="ARBA" id="ARBA00023163"/>
    </source>
</evidence>
<dbReference type="PANTHER" id="PTHR30136:SF24">
    <property type="entry name" value="HTH-TYPE TRANSCRIPTIONAL REPRESSOR ALLR"/>
    <property type="match status" value="1"/>
</dbReference>
<dbReference type="PROSITE" id="PS51077">
    <property type="entry name" value="HTH_ICLR"/>
    <property type="match status" value="1"/>
</dbReference>
<evidence type="ECO:0000256" key="1">
    <source>
        <dbReference type="ARBA" id="ARBA00023015"/>
    </source>
</evidence>